<name>A0A927MKE6_9BACL</name>
<evidence type="ECO:0000313" key="2">
    <source>
        <dbReference type="Proteomes" id="UP000658225"/>
    </source>
</evidence>
<accession>A0A927MKE6</accession>
<protein>
    <submittedName>
        <fullName evidence="1">Uncharacterized protein</fullName>
    </submittedName>
</protein>
<proteinExistence type="predicted"/>
<gene>
    <name evidence="1" type="ORF">H4683_003464</name>
</gene>
<organism evidence="1 2">
    <name type="scientific">Sporosarcina limicola</name>
    <dbReference type="NCBI Taxonomy" id="34101"/>
    <lineage>
        <taxon>Bacteria</taxon>
        <taxon>Bacillati</taxon>
        <taxon>Bacillota</taxon>
        <taxon>Bacilli</taxon>
        <taxon>Bacillales</taxon>
        <taxon>Caryophanaceae</taxon>
        <taxon>Sporosarcina</taxon>
    </lineage>
</organism>
<evidence type="ECO:0000313" key="1">
    <source>
        <dbReference type="EMBL" id="MBE1556340.1"/>
    </source>
</evidence>
<keyword evidence="2" id="KW-1185">Reference proteome</keyword>
<dbReference type="Proteomes" id="UP000658225">
    <property type="component" value="Unassembled WGS sequence"/>
</dbReference>
<sequence>MYCIIDRLVRYKNIDRVEAALLMSRTRKIDIDDRV</sequence>
<reference evidence="1" key="1">
    <citation type="submission" date="2020-10" db="EMBL/GenBank/DDBJ databases">
        <title>Genomic Encyclopedia of Type Strains, Phase IV (KMG-IV): sequencing the most valuable type-strain genomes for metagenomic binning, comparative biology and taxonomic classification.</title>
        <authorList>
            <person name="Goeker M."/>
        </authorList>
    </citation>
    <scope>NUCLEOTIDE SEQUENCE</scope>
    <source>
        <strain evidence="1">DSM 13886</strain>
    </source>
</reference>
<comment type="caution">
    <text evidence="1">The sequence shown here is derived from an EMBL/GenBank/DDBJ whole genome shotgun (WGS) entry which is preliminary data.</text>
</comment>
<dbReference type="AlphaFoldDB" id="A0A927MKE6"/>
<dbReference type="EMBL" id="JADBEL010000025">
    <property type="protein sequence ID" value="MBE1556340.1"/>
    <property type="molecule type" value="Genomic_DNA"/>
</dbReference>